<dbReference type="SUPFAM" id="SSF53041">
    <property type="entry name" value="Resolvase-like"/>
    <property type="match status" value="1"/>
</dbReference>
<dbReference type="InterPro" id="IPR038109">
    <property type="entry name" value="DNA_bind_recomb_sf"/>
</dbReference>
<dbReference type="GO" id="GO:0000150">
    <property type="term" value="F:DNA strand exchange activity"/>
    <property type="evidence" value="ECO:0007669"/>
    <property type="project" value="InterPro"/>
</dbReference>
<dbReference type="InterPro" id="IPR036162">
    <property type="entry name" value="Resolvase-like_N_sf"/>
</dbReference>
<accession>A0A7W6NZ88</accession>
<dbReference type="EMBL" id="JACIEH010000007">
    <property type="protein sequence ID" value="MBB4101482.1"/>
    <property type="molecule type" value="Genomic_DNA"/>
</dbReference>
<reference evidence="3 4" key="1">
    <citation type="submission" date="2020-08" db="EMBL/GenBank/DDBJ databases">
        <title>Genomic Encyclopedia of Type Strains, Phase IV (KMG-IV): sequencing the most valuable type-strain genomes for metagenomic binning, comparative biology and taxonomic classification.</title>
        <authorList>
            <person name="Goeker M."/>
        </authorList>
    </citation>
    <scope>NUCLEOTIDE SEQUENCE [LARGE SCALE GENOMIC DNA]</scope>
    <source>
        <strain evidence="3 4">DSM 101806</strain>
    </source>
</reference>
<dbReference type="PANTHER" id="PTHR30461:SF23">
    <property type="entry name" value="DNA RECOMBINASE-RELATED"/>
    <property type="match status" value="1"/>
</dbReference>
<comment type="caution">
    <text evidence="3">The sequence shown here is derived from an EMBL/GenBank/DDBJ whole genome shotgun (WGS) entry which is preliminary data.</text>
</comment>
<feature type="domain" description="Recombinase" evidence="2">
    <location>
        <begin position="172"/>
        <end position="231"/>
    </location>
</feature>
<name>A0A7W6NZ88_9SPHN</name>
<dbReference type="InterPro" id="IPR006119">
    <property type="entry name" value="Resolv_N"/>
</dbReference>
<sequence>MPLPHSGTRPVRCAIYARKSVKRGLDQDINSLEVQRDICAAYIRSQRHRGWRESPEIYEDEGYSGGNLNRPNLTRLLCAVEQGLVDVIVIYKLDRLTRSLSDFIRLIDLLDQYEVTFVSVTQSFDTQDSLGRLVLNILLTFAQFEREMISDRIRDRAHALRRAGRWIGGAAPYGYDLVDRHLVVNEVEAVTVREIHRLYLELGTSNKVTVHMRAQGLRSKAAYRSDAAQAA</sequence>
<protein>
    <submittedName>
        <fullName evidence="3">DNA invertase Pin-like site-specific DNA recombinase</fullName>
    </submittedName>
</protein>
<dbReference type="PROSITE" id="PS51737">
    <property type="entry name" value="RECOMBINASE_DNA_BIND"/>
    <property type="match status" value="1"/>
</dbReference>
<organism evidence="3 4">
    <name type="scientific">Sphingomonas kyeonggiensis</name>
    <dbReference type="NCBI Taxonomy" id="1268553"/>
    <lineage>
        <taxon>Bacteria</taxon>
        <taxon>Pseudomonadati</taxon>
        <taxon>Pseudomonadota</taxon>
        <taxon>Alphaproteobacteria</taxon>
        <taxon>Sphingomonadales</taxon>
        <taxon>Sphingomonadaceae</taxon>
        <taxon>Sphingomonas</taxon>
    </lineage>
</organism>
<gene>
    <name evidence="3" type="ORF">GGR46_005076</name>
</gene>
<dbReference type="GO" id="GO:0003677">
    <property type="term" value="F:DNA binding"/>
    <property type="evidence" value="ECO:0007669"/>
    <property type="project" value="InterPro"/>
</dbReference>
<dbReference type="RefSeq" id="WP_184000843.1">
    <property type="nucleotide sequence ID" value="NZ_JACIEH010000007.1"/>
</dbReference>
<feature type="domain" description="Resolvase/invertase-type recombinase catalytic" evidence="1">
    <location>
        <begin position="12"/>
        <end position="164"/>
    </location>
</feature>
<dbReference type="CDD" id="cd03768">
    <property type="entry name" value="SR_ResInv"/>
    <property type="match status" value="1"/>
</dbReference>
<dbReference type="InterPro" id="IPR050639">
    <property type="entry name" value="SSR_resolvase"/>
</dbReference>
<dbReference type="SMART" id="SM00857">
    <property type="entry name" value="Resolvase"/>
    <property type="match status" value="1"/>
</dbReference>
<keyword evidence="4" id="KW-1185">Reference proteome</keyword>
<evidence type="ECO:0000313" key="3">
    <source>
        <dbReference type="EMBL" id="MBB4101482.1"/>
    </source>
</evidence>
<dbReference type="Gene3D" id="3.90.1750.20">
    <property type="entry name" value="Putative Large Serine Recombinase, Chain B, Domain 2"/>
    <property type="match status" value="1"/>
</dbReference>
<evidence type="ECO:0000259" key="1">
    <source>
        <dbReference type="PROSITE" id="PS51736"/>
    </source>
</evidence>
<dbReference type="InterPro" id="IPR011109">
    <property type="entry name" value="DNA_bind_recombinase_dom"/>
</dbReference>
<dbReference type="Proteomes" id="UP000557392">
    <property type="component" value="Unassembled WGS sequence"/>
</dbReference>
<evidence type="ECO:0000313" key="4">
    <source>
        <dbReference type="Proteomes" id="UP000557392"/>
    </source>
</evidence>
<dbReference type="Gene3D" id="3.40.50.1390">
    <property type="entry name" value="Resolvase, N-terminal catalytic domain"/>
    <property type="match status" value="1"/>
</dbReference>
<dbReference type="PANTHER" id="PTHR30461">
    <property type="entry name" value="DNA-INVERTASE FROM LAMBDOID PROPHAGE"/>
    <property type="match status" value="1"/>
</dbReference>
<proteinExistence type="predicted"/>
<dbReference type="AlphaFoldDB" id="A0A7W6NZ88"/>
<dbReference type="PROSITE" id="PS51736">
    <property type="entry name" value="RECOMBINASES_3"/>
    <property type="match status" value="1"/>
</dbReference>
<dbReference type="Pfam" id="PF00239">
    <property type="entry name" value="Resolvase"/>
    <property type="match status" value="1"/>
</dbReference>
<evidence type="ECO:0000259" key="2">
    <source>
        <dbReference type="PROSITE" id="PS51737"/>
    </source>
</evidence>